<dbReference type="InterPro" id="IPR050706">
    <property type="entry name" value="Cyclic-di-GMP_PDE-like"/>
</dbReference>
<organism evidence="2 3">
    <name type="scientific">Paracraurococcus ruber</name>
    <dbReference type="NCBI Taxonomy" id="77675"/>
    <lineage>
        <taxon>Bacteria</taxon>
        <taxon>Pseudomonadati</taxon>
        <taxon>Pseudomonadota</taxon>
        <taxon>Alphaproteobacteria</taxon>
        <taxon>Acetobacterales</taxon>
        <taxon>Roseomonadaceae</taxon>
        <taxon>Paracraurococcus</taxon>
    </lineage>
</organism>
<dbReference type="Gene3D" id="3.20.20.450">
    <property type="entry name" value="EAL domain"/>
    <property type="match status" value="1"/>
</dbReference>
<reference evidence="2 3" key="1">
    <citation type="journal article" date="2020" name="Microorganisms">
        <title>Osmotic Adaptation and Compatible Solute Biosynthesis of Phototrophic Bacteria as Revealed from Genome Analyses.</title>
        <authorList>
            <person name="Imhoff J.F."/>
            <person name="Rahn T."/>
            <person name="Kunzel S."/>
            <person name="Keller A."/>
            <person name="Neulinger S.C."/>
        </authorList>
    </citation>
    <scope>NUCLEOTIDE SEQUENCE [LARGE SCALE GENOMIC DNA]</scope>
    <source>
        <strain evidence="2 3">DSM 15382</strain>
    </source>
</reference>
<dbReference type="PANTHER" id="PTHR33121:SF79">
    <property type="entry name" value="CYCLIC DI-GMP PHOSPHODIESTERASE PDED-RELATED"/>
    <property type="match status" value="1"/>
</dbReference>
<dbReference type="PROSITE" id="PS50883">
    <property type="entry name" value="EAL"/>
    <property type="match status" value="1"/>
</dbReference>
<protein>
    <recommendedName>
        <fullName evidence="1">EAL domain-containing protein</fullName>
    </recommendedName>
</protein>
<evidence type="ECO:0000313" key="2">
    <source>
        <dbReference type="EMBL" id="MBK1660286.1"/>
    </source>
</evidence>
<accession>A0ABS1D149</accession>
<proteinExistence type="predicted"/>
<dbReference type="EMBL" id="NRSG01000162">
    <property type="protein sequence ID" value="MBK1660286.1"/>
    <property type="molecule type" value="Genomic_DNA"/>
</dbReference>
<dbReference type="SUPFAM" id="SSF141868">
    <property type="entry name" value="EAL domain-like"/>
    <property type="match status" value="1"/>
</dbReference>
<name>A0ABS1D149_9PROT</name>
<feature type="domain" description="EAL" evidence="1">
    <location>
        <begin position="118"/>
        <end position="367"/>
    </location>
</feature>
<dbReference type="SMART" id="SM00052">
    <property type="entry name" value="EAL"/>
    <property type="match status" value="1"/>
</dbReference>
<sequence length="372" mass="38801">MPVRSRQVLVLAQDPDAILAAHAASARLGLTARTVGTGSEALARLVRPGLAPGHLVCDPAAAGATWPRLLALLAEPATGTALVLLGPSAIACGADPVPGDAALLAEAMAAGPLAGAPGDGTVAALRQALQAGEIGVHYQPIVRVADRRPVLVEALARWHRAGQVIGPDAFVALAEQAGLAPDLAAAVAGAAIRDLSACWPRLRLGVTLNLPLALLLDPGLPARLGRLLARAPLPRRQVVLELTETTPVHDLAALARALRRLRHAGFGVLLDDVALGDGRWRLHALPFAGLKLDRSLAERLSDAACRQAVRRLVREARARGQVVTAEGVADRRHWAALRALGVHQAQGYGIGRPLPATALPGWRAAWRARRAE</sequence>
<dbReference type="InterPro" id="IPR035919">
    <property type="entry name" value="EAL_sf"/>
</dbReference>
<dbReference type="InterPro" id="IPR001633">
    <property type="entry name" value="EAL_dom"/>
</dbReference>
<keyword evidence="3" id="KW-1185">Reference proteome</keyword>
<gene>
    <name evidence="2" type="ORF">CKO45_18825</name>
</gene>
<dbReference type="Proteomes" id="UP000697995">
    <property type="component" value="Unassembled WGS sequence"/>
</dbReference>
<dbReference type="Pfam" id="PF00563">
    <property type="entry name" value="EAL"/>
    <property type="match status" value="1"/>
</dbReference>
<dbReference type="RefSeq" id="WP_133219527.1">
    <property type="nucleotide sequence ID" value="NZ_NRSG01000162.1"/>
</dbReference>
<evidence type="ECO:0000313" key="3">
    <source>
        <dbReference type="Proteomes" id="UP000697995"/>
    </source>
</evidence>
<dbReference type="CDD" id="cd01948">
    <property type="entry name" value="EAL"/>
    <property type="match status" value="1"/>
</dbReference>
<evidence type="ECO:0000259" key="1">
    <source>
        <dbReference type="PROSITE" id="PS50883"/>
    </source>
</evidence>
<comment type="caution">
    <text evidence="2">The sequence shown here is derived from an EMBL/GenBank/DDBJ whole genome shotgun (WGS) entry which is preliminary data.</text>
</comment>
<dbReference type="PANTHER" id="PTHR33121">
    <property type="entry name" value="CYCLIC DI-GMP PHOSPHODIESTERASE PDEF"/>
    <property type="match status" value="1"/>
</dbReference>